<dbReference type="STRING" id="234267.Acid_2358"/>
<keyword evidence="2" id="KW-0176">Collagen</keyword>
<feature type="signal peptide" evidence="1">
    <location>
        <begin position="1"/>
        <end position="20"/>
    </location>
</feature>
<dbReference type="AlphaFoldDB" id="Q025H2"/>
<accession>Q025H2</accession>
<protein>
    <submittedName>
        <fullName evidence="2">Collagen triple helix repeat</fullName>
    </submittedName>
</protein>
<dbReference type="KEGG" id="sus:Acid_2358"/>
<dbReference type="PROSITE" id="PS51257">
    <property type="entry name" value="PROKAR_LIPOPROTEIN"/>
    <property type="match status" value="1"/>
</dbReference>
<dbReference type="HOGENOM" id="CLU_539579_0_0_0"/>
<name>Q025H2_SOLUE</name>
<dbReference type="EMBL" id="CP000473">
    <property type="protein sequence ID" value="ABJ83347.1"/>
    <property type="molecule type" value="Genomic_DNA"/>
</dbReference>
<sequence length="505" mass="49406" precursor="true">MKRLFSRILIVCPLTCGCLAAQIQLALNPSPSSLQINQSSGLLISLTNTNAESNALVQHGDVLRFYLALGDGGVLSVGGNPIVGGRAFHDGDWTVDTSAGLNPVALVYQGPNRVWTALESVAVPLNIRPPTSTTVGVIVLRIPMDGRYAGQEWQTNPINIVGAGLLPRGDTGPAGATGAAGPTGPQGPIGPYGAMGIQGPMGSPGGTGPVGANGATGPMGPMGPAGPQGLSGAMVFYGDGSEGALSISTAVDWNVTPPAGMLQFSSFTITPTGSLTIPSGLVIRVTGSVNIMGPITVGPGSWNYGSNCYSAPQSTAGTPALAPLQARFMLRPPPVGIPPLGYDYGGATGGGVAILSAGPMTITGNGSIRASGLDGSLYSGNSGSVLWAASPGGLVVLGSRASISNAGSIVANGGKGADGDWYHGSGGGGGGGIVHFFAPFISSGSVDVSGGIGAAGHGGTYTFVVGGACGGSGGSSNIAGQPGGAGGSGQVFRTITAEPAALFVP</sequence>
<gene>
    <name evidence="2" type="ordered locus">Acid_2358</name>
</gene>
<evidence type="ECO:0000256" key="1">
    <source>
        <dbReference type="SAM" id="SignalP"/>
    </source>
</evidence>
<evidence type="ECO:0000313" key="2">
    <source>
        <dbReference type="EMBL" id="ABJ83347.1"/>
    </source>
</evidence>
<reference evidence="2" key="1">
    <citation type="submission" date="2006-10" db="EMBL/GenBank/DDBJ databases">
        <title>Complete sequence of Solibacter usitatus Ellin6076.</title>
        <authorList>
            <consortium name="US DOE Joint Genome Institute"/>
            <person name="Copeland A."/>
            <person name="Lucas S."/>
            <person name="Lapidus A."/>
            <person name="Barry K."/>
            <person name="Detter J.C."/>
            <person name="Glavina del Rio T."/>
            <person name="Hammon N."/>
            <person name="Israni S."/>
            <person name="Dalin E."/>
            <person name="Tice H."/>
            <person name="Pitluck S."/>
            <person name="Thompson L.S."/>
            <person name="Brettin T."/>
            <person name="Bruce D."/>
            <person name="Han C."/>
            <person name="Tapia R."/>
            <person name="Gilna P."/>
            <person name="Schmutz J."/>
            <person name="Larimer F."/>
            <person name="Land M."/>
            <person name="Hauser L."/>
            <person name="Kyrpides N."/>
            <person name="Mikhailova N."/>
            <person name="Janssen P.H."/>
            <person name="Kuske C.R."/>
            <person name="Richardson P."/>
        </authorList>
    </citation>
    <scope>NUCLEOTIDE SEQUENCE</scope>
    <source>
        <strain evidence="2">Ellin6076</strain>
    </source>
</reference>
<organism evidence="2">
    <name type="scientific">Solibacter usitatus (strain Ellin6076)</name>
    <dbReference type="NCBI Taxonomy" id="234267"/>
    <lineage>
        <taxon>Bacteria</taxon>
        <taxon>Pseudomonadati</taxon>
        <taxon>Acidobacteriota</taxon>
        <taxon>Terriglobia</taxon>
        <taxon>Bryobacterales</taxon>
        <taxon>Solibacteraceae</taxon>
        <taxon>Candidatus Solibacter</taxon>
    </lineage>
</organism>
<keyword evidence="1" id="KW-0732">Signal</keyword>
<dbReference type="eggNOG" id="COG3266">
    <property type="taxonomic scope" value="Bacteria"/>
</dbReference>
<feature type="chain" id="PRO_5004163681" evidence="1">
    <location>
        <begin position="21"/>
        <end position="505"/>
    </location>
</feature>
<dbReference type="InParanoid" id="Q025H2"/>
<proteinExistence type="predicted"/>